<dbReference type="RefSeq" id="WP_272001329.1">
    <property type="nucleotide sequence ID" value="NZ_JAQNDN010000014.1"/>
</dbReference>
<organism evidence="2 3">
    <name type="scientific">Nannocystis radixulma</name>
    <dbReference type="NCBI Taxonomy" id="2995305"/>
    <lineage>
        <taxon>Bacteria</taxon>
        <taxon>Pseudomonadati</taxon>
        <taxon>Myxococcota</taxon>
        <taxon>Polyangia</taxon>
        <taxon>Nannocystales</taxon>
        <taxon>Nannocystaceae</taxon>
        <taxon>Nannocystis</taxon>
    </lineage>
</organism>
<evidence type="ECO:0000256" key="1">
    <source>
        <dbReference type="SAM" id="MobiDB-lite"/>
    </source>
</evidence>
<name>A0ABT5BAR2_9BACT</name>
<reference evidence="2 3" key="1">
    <citation type="submission" date="2022-11" db="EMBL/GenBank/DDBJ databases">
        <title>Minimal conservation of predation-associated metabolite biosynthetic gene clusters underscores biosynthetic potential of Myxococcota including descriptions for ten novel species: Archangium lansinium sp. nov., Myxococcus landrumus sp. nov., Nannocystis bai.</title>
        <authorList>
            <person name="Ahearne A."/>
            <person name="Stevens C."/>
            <person name="Dowd S."/>
        </authorList>
    </citation>
    <scope>NUCLEOTIDE SEQUENCE [LARGE SCALE GENOMIC DNA]</scope>
    <source>
        <strain evidence="2 3">NCELM</strain>
    </source>
</reference>
<evidence type="ECO:0000313" key="2">
    <source>
        <dbReference type="EMBL" id="MDC0671224.1"/>
    </source>
</evidence>
<accession>A0ABT5BAR2</accession>
<dbReference type="Proteomes" id="UP001217838">
    <property type="component" value="Unassembled WGS sequence"/>
</dbReference>
<feature type="region of interest" description="Disordered" evidence="1">
    <location>
        <begin position="64"/>
        <end position="89"/>
    </location>
</feature>
<proteinExistence type="predicted"/>
<protein>
    <submittedName>
        <fullName evidence="2">Uncharacterized protein</fullName>
    </submittedName>
</protein>
<evidence type="ECO:0000313" key="3">
    <source>
        <dbReference type="Proteomes" id="UP001217838"/>
    </source>
</evidence>
<gene>
    <name evidence="2" type="ORF">POL58_25935</name>
</gene>
<dbReference type="EMBL" id="JAQNDN010000014">
    <property type="protein sequence ID" value="MDC0671224.1"/>
    <property type="molecule type" value="Genomic_DNA"/>
</dbReference>
<sequence>MRSLPLAVLVVSACAAHEPPPRIHEPDESRPAQVEPEVRVVPEAPAIEDAPPGEAVTETVKVVDSPEEDAREQGKRDAQAAIARNELGSRRSATRRCAAIVS</sequence>
<keyword evidence="3" id="KW-1185">Reference proteome</keyword>
<comment type="caution">
    <text evidence="2">The sequence shown here is derived from an EMBL/GenBank/DDBJ whole genome shotgun (WGS) entry which is preliminary data.</text>
</comment>